<name>A0ABW7ND88_9BACT</name>
<dbReference type="Gene3D" id="1.10.3210.10">
    <property type="entry name" value="Hypothetical protein af1432"/>
    <property type="match status" value="1"/>
</dbReference>
<evidence type="ECO:0000313" key="2">
    <source>
        <dbReference type="Proteomes" id="UP001610063"/>
    </source>
</evidence>
<dbReference type="SUPFAM" id="SSF109604">
    <property type="entry name" value="HD-domain/PDEase-like"/>
    <property type="match status" value="1"/>
</dbReference>
<keyword evidence="2" id="KW-1185">Reference proteome</keyword>
<evidence type="ECO:0000313" key="1">
    <source>
        <dbReference type="EMBL" id="MFH6984714.1"/>
    </source>
</evidence>
<dbReference type="RefSeq" id="WP_395418132.1">
    <property type="nucleotide sequence ID" value="NZ_JBIPKE010000018.1"/>
</dbReference>
<gene>
    <name evidence="1" type="ORF">ACHKAR_14760</name>
</gene>
<dbReference type="EMBL" id="JBIPKE010000018">
    <property type="protein sequence ID" value="MFH6984714.1"/>
    <property type="molecule type" value="Genomic_DNA"/>
</dbReference>
<sequence length="198" mass="23142">MKSYYAASFSTTSIIWVRSICSNLLNNLFLKLIGQILHKYRDALGPDYHAYHNHAQRVYTYATTLLLMRENKKLAIAAAFHDLDIWISNGMDYLPGSEQLARDYLKNSDFDYLPDEVAFFIKNHHKLWPIKGNIEAEAFRKADLIDLTSGFIRYNIPESIISETERTFPRENFTRMISSKALNHAIRHPLRPFPMIKW</sequence>
<reference evidence="1 2" key="1">
    <citation type="journal article" date="2013" name="Int. J. Syst. Evol. Microbiol.">
        <title>Marinoscillum luteum sp. nov., isolated from marine sediment.</title>
        <authorList>
            <person name="Cha I.T."/>
            <person name="Park S.J."/>
            <person name="Kim S.J."/>
            <person name="Kim J.G."/>
            <person name="Jung M.Y."/>
            <person name="Shin K.S."/>
            <person name="Kwon K.K."/>
            <person name="Yang S.H."/>
            <person name="Seo Y.S."/>
            <person name="Rhee S.K."/>
        </authorList>
    </citation>
    <scope>NUCLEOTIDE SEQUENCE [LARGE SCALE GENOMIC DNA]</scope>
    <source>
        <strain evidence="1 2">KCTC 23939</strain>
    </source>
</reference>
<protein>
    <recommendedName>
        <fullName evidence="3">Phosphohydrolase</fullName>
    </recommendedName>
</protein>
<dbReference type="Proteomes" id="UP001610063">
    <property type="component" value="Unassembled WGS sequence"/>
</dbReference>
<accession>A0ABW7ND88</accession>
<comment type="caution">
    <text evidence="1">The sequence shown here is derived from an EMBL/GenBank/DDBJ whole genome shotgun (WGS) entry which is preliminary data.</text>
</comment>
<proteinExistence type="predicted"/>
<organism evidence="1 2">
    <name type="scientific">Marinoscillum luteum</name>
    <dbReference type="NCBI Taxonomy" id="861051"/>
    <lineage>
        <taxon>Bacteria</taxon>
        <taxon>Pseudomonadati</taxon>
        <taxon>Bacteroidota</taxon>
        <taxon>Cytophagia</taxon>
        <taxon>Cytophagales</taxon>
        <taxon>Reichenbachiellaceae</taxon>
        <taxon>Marinoscillum</taxon>
    </lineage>
</organism>
<evidence type="ECO:0008006" key="3">
    <source>
        <dbReference type="Google" id="ProtNLM"/>
    </source>
</evidence>